<comment type="caution">
    <text evidence="2">The sequence shown here is derived from an EMBL/GenBank/DDBJ whole genome shotgun (WGS) entry which is preliminary data.</text>
</comment>
<keyword evidence="3" id="KW-1185">Reference proteome</keyword>
<reference evidence="2 3" key="1">
    <citation type="submission" date="2018-10" db="EMBL/GenBank/DDBJ databases">
        <title>Genome assembly for a Yunnan-Guizhou Plateau 3E fish, Anabarilius grahami (Regan), and its evolutionary and genetic applications.</title>
        <authorList>
            <person name="Jiang W."/>
        </authorList>
    </citation>
    <scope>NUCLEOTIDE SEQUENCE [LARGE SCALE GENOMIC DNA]</scope>
    <source>
        <strain evidence="2">AG-KIZ</strain>
        <tissue evidence="2">Muscle</tissue>
    </source>
</reference>
<feature type="region of interest" description="Disordered" evidence="1">
    <location>
        <begin position="93"/>
        <end position="122"/>
    </location>
</feature>
<feature type="region of interest" description="Disordered" evidence="1">
    <location>
        <begin position="1"/>
        <end position="51"/>
    </location>
</feature>
<organism evidence="2 3">
    <name type="scientific">Anabarilius grahami</name>
    <name type="common">Kanglang fish</name>
    <name type="synonym">Barilius grahami</name>
    <dbReference type="NCBI Taxonomy" id="495550"/>
    <lineage>
        <taxon>Eukaryota</taxon>
        <taxon>Metazoa</taxon>
        <taxon>Chordata</taxon>
        <taxon>Craniata</taxon>
        <taxon>Vertebrata</taxon>
        <taxon>Euteleostomi</taxon>
        <taxon>Actinopterygii</taxon>
        <taxon>Neopterygii</taxon>
        <taxon>Teleostei</taxon>
        <taxon>Ostariophysi</taxon>
        <taxon>Cypriniformes</taxon>
        <taxon>Xenocyprididae</taxon>
        <taxon>Xenocypridinae</taxon>
        <taxon>Xenocypridinae incertae sedis</taxon>
        <taxon>Anabarilius</taxon>
    </lineage>
</organism>
<name>A0A3N0XCV6_ANAGA</name>
<dbReference type="AlphaFoldDB" id="A0A3N0XCV6"/>
<evidence type="ECO:0000313" key="2">
    <source>
        <dbReference type="EMBL" id="ROI15194.1"/>
    </source>
</evidence>
<accession>A0A3N0XCV6</accession>
<protein>
    <submittedName>
        <fullName evidence="2">Uncharacterized protein</fullName>
    </submittedName>
</protein>
<evidence type="ECO:0000256" key="1">
    <source>
        <dbReference type="SAM" id="MobiDB-lite"/>
    </source>
</evidence>
<gene>
    <name evidence="2" type="ORF">DPX16_8993</name>
</gene>
<dbReference type="EMBL" id="RJVU01080244">
    <property type="protein sequence ID" value="ROI15194.1"/>
    <property type="molecule type" value="Genomic_DNA"/>
</dbReference>
<dbReference type="Proteomes" id="UP000281406">
    <property type="component" value="Unassembled WGS sequence"/>
</dbReference>
<evidence type="ECO:0000313" key="3">
    <source>
        <dbReference type="Proteomes" id="UP000281406"/>
    </source>
</evidence>
<sequence>MNRSSSRPRAAPFLTRSHGSCSPPKSASQKHSSSHTQQPEERSLSDVVTSNTDVTAIQQHILVSPGEAKRKYNSLRLPNELTCKPLIAAAVSPQHTRGYKHQAQMQTPPPSGRVSNENGASP</sequence>
<proteinExistence type="predicted"/>
<feature type="compositionally biased region" description="Polar residues" evidence="1">
    <location>
        <begin position="113"/>
        <end position="122"/>
    </location>
</feature>
<feature type="compositionally biased region" description="Polar residues" evidence="1">
    <location>
        <begin position="17"/>
        <end position="37"/>
    </location>
</feature>